<dbReference type="PANTHER" id="PTHR11482:SF7">
    <property type="entry name" value="ANTIZYME INHIBITOR 1"/>
    <property type="match status" value="1"/>
</dbReference>
<feature type="region of interest" description="Disordered" evidence="8">
    <location>
        <begin position="484"/>
        <end position="508"/>
    </location>
</feature>
<dbReference type="InterPro" id="IPR029066">
    <property type="entry name" value="PLP-binding_barrel"/>
</dbReference>
<feature type="domain" description="Orn/DAP/Arg decarboxylase 2 N-terminal" evidence="10">
    <location>
        <begin position="46"/>
        <end position="224"/>
    </location>
</feature>
<dbReference type="Pfam" id="PF02784">
    <property type="entry name" value="Orn_Arg_deC_N"/>
    <property type="match status" value="1"/>
</dbReference>
<keyword evidence="5" id="KW-0456">Lyase</keyword>
<keyword evidence="3" id="KW-0663">Pyridoxal phosphate</keyword>
<dbReference type="GO" id="GO:0005737">
    <property type="term" value="C:cytoplasm"/>
    <property type="evidence" value="ECO:0007669"/>
    <property type="project" value="TreeGrafter"/>
</dbReference>
<comment type="function">
    <text evidence="6">Catalyzes the first and rate-limiting step of polyamine biosynthesis that converts ornithine into putrescine, which is the precursor for the polyamines, spermidine and spermine. Polyamines are essential for cell proliferation and are implicated in cellular processes, ranging from DNA replication to apoptosis.</text>
</comment>
<dbReference type="GO" id="GO:0033387">
    <property type="term" value="P:putrescine biosynthetic process from arginine, via ornithine"/>
    <property type="evidence" value="ECO:0007669"/>
    <property type="project" value="TreeGrafter"/>
</dbReference>
<dbReference type="PROSITE" id="PS00878">
    <property type="entry name" value="ODR_DC_2_1"/>
    <property type="match status" value="1"/>
</dbReference>
<evidence type="ECO:0000256" key="8">
    <source>
        <dbReference type="SAM" id="MobiDB-lite"/>
    </source>
</evidence>
<dbReference type="GO" id="GO:0042978">
    <property type="term" value="F:ornithine decarboxylase activator activity"/>
    <property type="evidence" value="ECO:0007669"/>
    <property type="project" value="TreeGrafter"/>
</dbReference>
<evidence type="ECO:0000256" key="6">
    <source>
        <dbReference type="ARBA" id="ARBA00037173"/>
    </source>
</evidence>
<dbReference type="SUPFAM" id="SSF51419">
    <property type="entry name" value="PLP-binding barrel"/>
    <property type="match status" value="1"/>
</dbReference>
<dbReference type="EMBL" id="CAAE01014577">
    <property type="protein sequence ID" value="CAF99372.1"/>
    <property type="molecule type" value="Genomic_DNA"/>
</dbReference>
<dbReference type="InterPro" id="IPR009006">
    <property type="entry name" value="Ala_racemase/Decarboxylase_C"/>
</dbReference>
<accession>Q4SJ10</accession>
<comment type="caution">
    <text evidence="11">The sequence shown here is derived from an EMBL/GenBank/DDBJ whole genome shotgun (WGS) entry which is preliminary data.</text>
</comment>
<dbReference type="GO" id="GO:1902269">
    <property type="term" value="P:positive regulation of polyamine transmembrane transport"/>
    <property type="evidence" value="ECO:0007669"/>
    <property type="project" value="TreeGrafter"/>
</dbReference>
<dbReference type="Pfam" id="PF00278">
    <property type="entry name" value="Orn_DAP_Arg_deC"/>
    <property type="match status" value="1"/>
</dbReference>
<sequence length="603" mass="65441">MKGLADKPSYTIELLEGGVTLEDVIDGHICEQTLVDKTAFVVGDLGALMRQHVRWQSISPRLQPYFPVKCNSSPAVIEVMASLGLGFVCVNKAEMSLVLEHGVPPEAVILSGVCKQQAHIKYAAKNNIQNLVCENEAELFKISRLHPNAKLLLQLSTQAHAAETSMTFGFSLKSSRHLLEAAKQLGLQVVGVSFHIPSSCQDLQEAYTHALSDARCVFDMGVESALKPLLDTYFSPLSGVQVLAQPGNFYVASAFCLAVTIMGKKLVNPRWDNLAQGEDNEGTEFLYYMNEGIYGPFSCKLLGNSISAPSVHKHALCAEEAMYPSSLWGPSLDQLDQVVERCLLPELSVGDWLLFPNMGACGLEDFGSLQLPVYYTVSTSDWFEMQEAGVALDNAGLRKLAYAFNSLPHRAVKRGDGAGAGVSIRGQQPGADAAYRHTVEGRRKWESAVGGGPGDGVAYPQLHIGPVSEVCVCQLFHLQHEEARHPQTPGAPGGAVHRVQAQRAGQERHQGVLLQGVPRQHRDPGPNAASHAGGAVARPWTSWTRWWSAACSPSSASETGFCSQTWELAAWRISVPCSCPSITPSPPLTGLRCRRLELRWITP</sequence>
<proteinExistence type="inferred from homology"/>
<dbReference type="SUPFAM" id="SSF50621">
    <property type="entry name" value="Alanine racemase C-terminal domain-like"/>
    <property type="match status" value="1"/>
</dbReference>
<evidence type="ECO:0000259" key="10">
    <source>
        <dbReference type="Pfam" id="PF02784"/>
    </source>
</evidence>
<dbReference type="KEGG" id="tng:GSTEN00017402G001"/>
<reference evidence="11" key="1">
    <citation type="journal article" date="2004" name="Nature">
        <title>Genome duplication in the teleost fish Tetraodon nigroviridis reveals the early vertebrate proto-karyotype.</title>
        <authorList>
            <person name="Jaillon O."/>
            <person name="Aury J.-M."/>
            <person name="Brunet F."/>
            <person name="Petit J.-L."/>
            <person name="Stange-Thomann N."/>
            <person name="Mauceli E."/>
            <person name="Bouneau L."/>
            <person name="Fischer C."/>
            <person name="Ozouf-Costaz C."/>
            <person name="Bernot A."/>
            <person name="Nicaud S."/>
            <person name="Jaffe D."/>
            <person name="Fisher S."/>
            <person name="Lutfalla G."/>
            <person name="Dossat C."/>
            <person name="Segurens B."/>
            <person name="Dasilva C."/>
            <person name="Salanoubat M."/>
            <person name="Levy M."/>
            <person name="Boudet N."/>
            <person name="Castellano S."/>
            <person name="Anthouard V."/>
            <person name="Jubin C."/>
            <person name="Castelli V."/>
            <person name="Katinka M."/>
            <person name="Vacherie B."/>
            <person name="Biemont C."/>
            <person name="Skalli Z."/>
            <person name="Cattolico L."/>
            <person name="Poulain J."/>
            <person name="De Berardinis V."/>
            <person name="Cruaud C."/>
            <person name="Duprat S."/>
            <person name="Brottier P."/>
            <person name="Coutanceau J.-P."/>
            <person name="Gouzy J."/>
            <person name="Parra G."/>
            <person name="Lardier G."/>
            <person name="Chapple C."/>
            <person name="McKernan K.J."/>
            <person name="McEwan P."/>
            <person name="Bosak S."/>
            <person name="Kellis M."/>
            <person name="Volff J.-N."/>
            <person name="Guigo R."/>
            <person name="Zody M.C."/>
            <person name="Mesirov J."/>
            <person name="Lindblad-Toh K."/>
            <person name="Birren B."/>
            <person name="Nusbaum C."/>
            <person name="Kahn D."/>
            <person name="Robinson-Rechavi M."/>
            <person name="Laudet V."/>
            <person name="Schachter V."/>
            <person name="Quetier F."/>
            <person name="Saurin W."/>
            <person name="Scarpelli C."/>
            <person name="Wincker P."/>
            <person name="Lander E.S."/>
            <person name="Weissenbach J."/>
            <person name="Roest Crollius H."/>
        </authorList>
    </citation>
    <scope>NUCLEOTIDE SEQUENCE [LARGE SCALE GENOMIC DNA]</scope>
</reference>
<comment type="similarity">
    <text evidence="2 7">Belongs to the Orn/Lys/Arg decarboxylase class-II family.</text>
</comment>
<evidence type="ECO:0000259" key="9">
    <source>
        <dbReference type="Pfam" id="PF00278"/>
    </source>
</evidence>
<comment type="cofactor">
    <cofactor evidence="1">
        <name>pyridoxal 5'-phosphate</name>
        <dbReference type="ChEBI" id="CHEBI:597326"/>
    </cofactor>
</comment>
<dbReference type="PRINTS" id="PR01179">
    <property type="entry name" value="ODADCRBXLASE"/>
</dbReference>
<evidence type="ECO:0000256" key="2">
    <source>
        <dbReference type="ARBA" id="ARBA00008872"/>
    </source>
</evidence>
<gene>
    <name evidence="11" type="ORF">GSTENG00017402001</name>
</gene>
<feature type="domain" description="Orn/DAP/Arg decarboxylase 2 C-terminal" evidence="9">
    <location>
        <begin position="249"/>
        <end position="359"/>
    </location>
</feature>
<organism evidence="11">
    <name type="scientific">Tetraodon nigroviridis</name>
    <name type="common">Spotted green pufferfish</name>
    <name type="synonym">Chelonodon nigroviridis</name>
    <dbReference type="NCBI Taxonomy" id="99883"/>
    <lineage>
        <taxon>Eukaryota</taxon>
        <taxon>Metazoa</taxon>
        <taxon>Chordata</taxon>
        <taxon>Craniata</taxon>
        <taxon>Vertebrata</taxon>
        <taxon>Euteleostomi</taxon>
        <taxon>Actinopterygii</taxon>
        <taxon>Neopterygii</taxon>
        <taxon>Teleostei</taxon>
        <taxon>Neoteleostei</taxon>
        <taxon>Acanthomorphata</taxon>
        <taxon>Eupercaria</taxon>
        <taxon>Tetraodontiformes</taxon>
        <taxon>Tetradontoidea</taxon>
        <taxon>Tetraodontidae</taxon>
        <taxon>Tetraodon</taxon>
    </lineage>
</organism>
<dbReference type="InterPro" id="IPR022644">
    <property type="entry name" value="De-COase2_N"/>
</dbReference>
<dbReference type="PRINTS" id="PR01182">
    <property type="entry name" value="ORNDCRBXLASE"/>
</dbReference>
<dbReference type="GO" id="GO:0042177">
    <property type="term" value="P:negative regulation of protein catabolic process"/>
    <property type="evidence" value="ECO:0007669"/>
    <property type="project" value="TreeGrafter"/>
</dbReference>
<dbReference type="InterPro" id="IPR002433">
    <property type="entry name" value="Orn_de-COase"/>
</dbReference>
<dbReference type="GO" id="GO:0004586">
    <property type="term" value="F:ornithine decarboxylase activity"/>
    <property type="evidence" value="ECO:0007669"/>
    <property type="project" value="TreeGrafter"/>
</dbReference>
<evidence type="ECO:0000256" key="1">
    <source>
        <dbReference type="ARBA" id="ARBA00001933"/>
    </source>
</evidence>
<name>Q4SJ10_TETNG</name>
<reference evidence="11" key="2">
    <citation type="submission" date="2004-02" db="EMBL/GenBank/DDBJ databases">
        <authorList>
            <consortium name="Genoscope"/>
            <consortium name="Whitehead Institute Centre for Genome Research"/>
        </authorList>
    </citation>
    <scope>NUCLEOTIDE SEQUENCE</scope>
</reference>
<dbReference type="InterPro" id="IPR000183">
    <property type="entry name" value="Orn/DAP/Arg_de-COase"/>
</dbReference>
<evidence type="ECO:0000256" key="4">
    <source>
        <dbReference type="ARBA" id="ARBA00023115"/>
    </source>
</evidence>
<protein>
    <submittedName>
        <fullName evidence="11">(spotted green pufferfish) hypothetical protein</fullName>
    </submittedName>
</protein>
<evidence type="ECO:0000256" key="5">
    <source>
        <dbReference type="ARBA" id="ARBA00023239"/>
    </source>
</evidence>
<dbReference type="Gene3D" id="3.20.20.10">
    <property type="entry name" value="Alanine racemase"/>
    <property type="match status" value="1"/>
</dbReference>
<dbReference type="PANTHER" id="PTHR11482">
    <property type="entry name" value="ARGININE/DIAMINOPIMELATE/ORNITHINE DECARBOXYLASE"/>
    <property type="match status" value="1"/>
</dbReference>
<evidence type="ECO:0000256" key="7">
    <source>
        <dbReference type="RuleBase" id="RU003737"/>
    </source>
</evidence>
<dbReference type="InterPro" id="IPR022643">
    <property type="entry name" value="De-COase2_C"/>
</dbReference>
<dbReference type="AlphaFoldDB" id="Q4SJ10"/>
<dbReference type="InterPro" id="IPR022653">
    <property type="entry name" value="De-COase2_pyr-phos_BS"/>
</dbReference>
<dbReference type="OrthoDB" id="5034579at2759"/>
<evidence type="ECO:0000256" key="3">
    <source>
        <dbReference type="ARBA" id="ARBA00022898"/>
    </source>
</evidence>
<dbReference type="Gene3D" id="2.40.37.10">
    <property type="entry name" value="Lyase, Ornithine Decarboxylase, Chain A, domain 1"/>
    <property type="match status" value="1"/>
</dbReference>
<keyword evidence="4" id="KW-0620">Polyamine biosynthesis</keyword>
<evidence type="ECO:0000313" key="11">
    <source>
        <dbReference type="EMBL" id="CAF99372.1"/>
    </source>
</evidence>